<reference evidence="1" key="1">
    <citation type="submission" date="2022-03" db="EMBL/GenBank/DDBJ databases">
        <authorList>
            <person name="Lindestad O."/>
        </authorList>
    </citation>
    <scope>NUCLEOTIDE SEQUENCE</scope>
</reference>
<name>A0A8S4S8N9_9NEOP</name>
<evidence type="ECO:0000313" key="2">
    <source>
        <dbReference type="Proteomes" id="UP000838756"/>
    </source>
</evidence>
<dbReference type="EMBL" id="CAKXAJ010025968">
    <property type="protein sequence ID" value="CAH2248066.1"/>
    <property type="molecule type" value="Genomic_DNA"/>
</dbReference>
<comment type="caution">
    <text evidence="1">The sequence shown here is derived from an EMBL/GenBank/DDBJ whole genome shotgun (WGS) entry which is preliminary data.</text>
</comment>
<dbReference type="AlphaFoldDB" id="A0A8S4S8N9"/>
<sequence length="77" mass="8704">MALKHPRNNKAMKDDGVTADLLKAVGKSILKVVYVFTTVVQHIAKAWYRSKIILFYFSKKGDKTKLKELAAQPSLQI</sequence>
<gene>
    <name evidence="1" type="primary">jg12754</name>
    <name evidence="1" type="ORF">PAEG_LOCUS21697</name>
</gene>
<dbReference type="OrthoDB" id="407509at2759"/>
<dbReference type="Proteomes" id="UP000838756">
    <property type="component" value="Unassembled WGS sequence"/>
</dbReference>
<keyword evidence="2" id="KW-1185">Reference proteome</keyword>
<protein>
    <submittedName>
        <fullName evidence="1">Jg12754 protein</fullName>
    </submittedName>
</protein>
<accession>A0A8S4S8N9</accession>
<evidence type="ECO:0000313" key="1">
    <source>
        <dbReference type="EMBL" id="CAH2248066.1"/>
    </source>
</evidence>
<proteinExistence type="predicted"/>
<organism evidence="1 2">
    <name type="scientific">Pararge aegeria aegeria</name>
    <dbReference type="NCBI Taxonomy" id="348720"/>
    <lineage>
        <taxon>Eukaryota</taxon>
        <taxon>Metazoa</taxon>
        <taxon>Ecdysozoa</taxon>
        <taxon>Arthropoda</taxon>
        <taxon>Hexapoda</taxon>
        <taxon>Insecta</taxon>
        <taxon>Pterygota</taxon>
        <taxon>Neoptera</taxon>
        <taxon>Endopterygota</taxon>
        <taxon>Lepidoptera</taxon>
        <taxon>Glossata</taxon>
        <taxon>Ditrysia</taxon>
        <taxon>Papilionoidea</taxon>
        <taxon>Nymphalidae</taxon>
        <taxon>Satyrinae</taxon>
        <taxon>Satyrini</taxon>
        <taxon>Parargina</taxon>
        <taxon>Pararge</taxon>
    </lineage>
</organism>